<evidence type="ECO:0000313" key="3">
    <source>
        <dbReference type="EMBL" id="JAP43119.1"/>
    </source>
</evidence>
<feature type="compositionally biased region" description="Low complexity" evidence="1">
    <location>
        <begin position="585"/>
        <end position="596"/>
    </location>
</feature>
<sequence length="863" mass="96213">MAIYMEKSKAVAPSMDINPYTAPNVSTNEGEQDWSDSIWSLGSDHEHSDRSNLEENNQSGTGGNRLIKEPKEENRSSSPGIPLSPAKTVQIRKKYSSTRSPMRIAQKQRSLEERSLNTFCSRPQISTSRSSDPCPDEKMRRPFFGLDCYELLRRNSMPVRLKTRPNPQELPRARLERRPESWEHSVPVSSAINRARLILLRTSLSEDQPSQPSPEVWRTKPPRPPMLSTQGTESVPVGHVAEIVNRVESQLLQLEGGERIPAGSQFASRSSMDTGDRDGSLSTQQSVGHPTASARHNSETLVNKRLLLVDKAREQPSESATDLAPVYELPQIRAHADFRKLSASNEPPKVTDHRRREIPSATTIQLHQEQASYSGQGERPEGCRRHVSATQPYEPFFARMTSSLAEQSRSRRNSDTKVTRTNFSTKFSTSNNFENPNTNSAELEKMAVVRTCHEGEHMKQQPRMPVVEEQIRTHNKQTESCNSSKGWLPESDSTFLEDPRFPNFPSLSSVLSAGSKAAVTAFSPPPNQIPPLLSSSLQRTCIHVSRLDPTTTVSQSHRITRALTLPTTTTYRQRTPLPPRLVDDSTSISDSSELHSSASHGPSVSLFELLHFCHLETVMLHSNLFAARLRPVWWADDPLTCLGLRVTNVRLRLPEAWILKVGSAHYAPPAGNVHAMATHPDSAFKPVTPRHNRGQPSVLLIEEVYQGLPAATVPELRVGQILVELNGVSLLSTVTHMDKLRLLRSTLLNVFRALDAGWCRGLALTVATPCKPVSRSDRGELAIQDVPEPSIMLPKFVELSIRRPPPPVPPRRRQQEQEEYNNPESDVSIQNSMTSSLLRADSSSSCSSCSSNQDRVLYGRSCR</sequence>
<name>A0A0X3NTQ8_SCHSO</name>
<feature type="region of interest" description="Disordered" evidence="1">
    <location>
        <begin position="568"/>
        <end position="596"/>
    </location>
</feature>
<feature type="domain" description="PDZ" evidence="2">
    <location>
        <begin position="699"/>
        <end position="746"/>
    </location>
</feature>
<feature type="compositionally biased region" description="Basic and acidic residues" evidence="1">
    <location>
        <begin position="66"/>
        <end position="75"/>
    </location>
</feature>
<dbReference type="EMBL" id="GEEE01020106">
    <property type="protein sequence ID" value="JAP43119.1"/>
    <property type="molecule type" value="Transcribed_RNA"/>
</dbReference>
<dbReference type="SUPFAM" id="SSF50156">
    <property type="entry name" value="PDZ domain-like"/>
    <property type="match status" value="1"/>
</dbReference>
<dbReference type="AlphaFoldDB" id="A0A0X3NTQ8"/>
<protein>
    <recommendedName>
        <fullName evidence="2">PDZ domain-containing protein</fullName>
    </recommendedName>
</protein>
<feature type="compositionally biased region" description="Polar residues" evidence="1">
    <location>
        <begin position="21"/>
        <end position="40"/>
    </location>
</feature>
<feature type="region of interest" description="Disordered" evidence="1">
    <location>
        <begin position="1"/>
        <end position="115"/>
    </location>
</feature>
<organism evidence="3">
    <name type="scientific">Schistocephalus solidus</name>
    <name type="common">Tapeworm</name>
    <dbReference type="NCBI Taxonomy" id="70667"/>
    <lineage>
        <taxon>Eukaryota</taxon>
        <taxon>Metazoa</taxon>
        <taxon>Spiralia</taxon>
        <taxon>Lophotrochozoa</taxon>
        <taxon>Platyhelminthes</taxon>
        <taxon>Cestoda</taxon>
        <taxon>Eucestoda</taxon>
        <taxon>Diphyllobothriidea</taxon>
        <taxon>Diphyllobothriidae</taxon>
        <taxon>Schistocephalus</taxon>
    </lineage>
</organism>
<dbReference type="PROSITE" id="PS50106">
    <property type="entry name" value="PDZ"/>
    <property type="match status" value="1"/>
</dbReference>
<proteinExistence type="predicted"/>
<feature type="region of interest" description="Disordered" evidence="1">
    <location>
        <begin position="255"/>
        <end position="296"/>
    </location>
</feature>
<feature type="compositionally biased region" description="Basic and acidic residues" evidence="1">
    <location>
        <begin position="43"/>
        <end position="53"/>
    </location>
</feature>
<evidence type="ECO:0000259" key="2">
    <source>
        <dbReference type="PROSITE" id="PS50106"/>
    </source>
</evidence>
<gene>
    <name evidence="3" type="ORF">TR136309</name>
</gene>
<feature type="region of interest" description="Disordered" evidence="1">
    <location>
        <begin position="800"/>
        <end position="828"/>
    </location>
</feature>
<dbReference type="InterPro" id="IPR001478">
    <property type="entry name" value="PDZ"/>
</dbReference>
<dbReference type="InterPro" id="IPR036034">
    <property type="entry name" value="PDZ_sf"/>
</dbReference>
<reference evidence="3" key="1">
    <citation type="submission" date="2016-01" db="EMBL/GenBank/DDBJ databases">
        <title>Reference transcriptome for the parasite Schistocephalus solidus: insights into the molecular evolution of parasitism.</title>
        <authorList>
            <person name="Hebert F.O."/>
            <person name="Grambauer S."/>
            <person name="Barber I."/>
            <person name="Landry C.R."/>
            <person name="Aubin-Horth N."/>
        </authorList>
    </citation>
    <scope>NUCLEOTIDE SEQUENCE</scope>
</reference>
<feature type="region of interest" description="Disordered" evidence="1">
    <location>
        <begin position="203"/>
        <end position="233"/>
    </location>
</feature>
<accession>A0A0X3NTQ8</accession>
<evidence type="ECO:0000256" key="1">
    <source>
        <dbReference type="SAM" id="MobiDB-lite"/>
    </source>
</evidence>